<evidence type="ECO:0000259" key="1">
    <source>
        <dbReference type="PROSITE" id="PS50902"/>
    </source>
</evidence>
<dbReference type="GO" id="GO:0006783">
    <property type="term" value="P:heme biosynthetic process"/>
    <property type="evidence" value="ECO:0007669"/>
    <property type="project" value="TreeGrafter"/>
</dbReference>
<dbReference type="GO" id="GO:0016651">
    <property type="term" value="F:oxidoreductase activity, acting on NAD(P)H"/>
    <property type="evidence" value="ECO:0007669"/>
    <property type="project" value="UniProtKB-ARBA"/>
</dbReference>
<dbReference type="InterPro" id="IPR008254">
    <property type="entry name" value="Flavodoxin/NO_synth"/>
</dbReference>
<dbReference type="STRING" id="1120989.SAMN02745227_02074"/>
<dbReference type="InterPro" id="IPR026816">
    <property type="entry name" value="Flavodoxin_dom"/>
</dbReference>
<dbReference type="PANTHER" id="PTHR38030:SF2">
    <property type="entry name" value="PROTOPORPHYRINOGEN IX DEHYDROGENASE [QUINONE]"/>
    <property type="match status" value="1"/>
</dbReference>
<dbReference type="GO" id="GO:0010181">
    <property type="term" value="F:FMN binding"/>
    <property type="evidence" value="ECO:0007669"/>
    <property type="project" value="InterPro"/>
</dbReference>
<dbReference type="InterPro" id="IPR052200">
    <property type="entry name" value="Protoporphyrinogen_IX_DH"/>
</dbReference>
<sequence>MKTLIIYGTKYGSTEKCVKQLERKLIGEVEVHNIKDGIPTIQKYDKIIIGGSIYIGQIQKEIINFCKEKEDELLTKTLGLFIICMGSEEMAKKQLNTV</sequence>
<dbReference type="Gene3D" id="3.40.50.360">
    <property type="match status" value="1"/>
</dbReference>
<name>A0A1M6RNS5_9FIRM</name>
<dbReference type="RefSeq" id="WP_072908537.1">
    <property type="nucleotide sequence ID" value="NZ_FRAI01000035.1"/>
</dbReference>
<dbReference type="OrthoDB" id="2146857at2"/>
<organism evidence="2 3">
    <name type="scientific">Anaerobranca californiensis DSM 14826</name>
    <dbReference type="NCBI Taxonomy" id="1120989"/>
    <lineage>
        <taxon>Bacteria</taxon>
        <taxon>Bacillati</taxon>
        <taxon>Bacillota</taxon>
        <taxon>Clostridia</taxon>
        <taxon>Eubacteriales</taxon>
        <taxon>Proteinivoracaceae</taxon>
        <taxon>Anaerobranca</taxon>
    </lineage>
</organism>
<protein>
    <submittedName>
        <fullName evidence="2">Flavodoxin domain-containing protein</fullName>
    </submittedName>
</protein>
<evidence type="ECO:0000313" key="2">
    <source>
        <dbReference type="EMBL" id="SHK33967.1"/>
    </source>
</evidence>
<proteinExistence type="predicted"/>
<dbReference type="Proteomes" id="UP000243547">
    <property type="component" value="Unassembled WGS sequence"/>
</dbReference>
<evidence type="ECO:0000313" key="3">
    <source>
        <dbReference type="Proteomes" id="UP000243547"/>
    </source>
</evidence>
<dbReference type="AlphaFoldDB" id="A0A1M6RNS5"/>
<accession>A0A1M6RNS5</accession>
<reference evidence="3" key="1">
    <citation type="submission" date="2016-11" db="EMBL/GenBank/DDBJ databases">
        <authorList>
            <person name="Varghese N."/>
            <person name="Submissions S."/>
        </authorList>
    </citation>
    <scope>NUCLEOTIDE SEQUENCE [LARGE SCALE GENOMIC DNA]</scope>
    <source>
        <strain evidence="3">DSM 14826</strain>
    </source>
</reference>
<dbReference type="InterPro" id="IPR029039">
    <property type="entry name" value="Flavoprotein-like_sf"/>
</dbReference>
<dbReference type="GO" id="GO:0070819">
    <property type="term" value="F:menaquinone-dependent protoporphyrinogen oxidase activity"/>
    <property type="evidence" value="ECO:0007669"/>
    <property type="project" value="TreeGrafter"/>
</dbReference>
<gene>
    <name evidence="2" type="ORF">SAMN02745227_02074</name>
</gene>
<dbReference type="Pfam" id="PF12724">
    <property type="entry name" value="Flavodoxin_5"/>
    <property type="match status" value="1"/>
</dbReference>
<dbReference type="EMBL" id="FRAI01000035">
    <property type="protein sequence ID" value="SHK33967.1"/>
    <property type="molecule type" value="Genomic_DNA"/>
</dbReference>
<dbReference type="SUPFAM" id="SSF52218">
    <property type="entry name" value="Flavoproteins"/>
    <property type="match status" value="1"/>
</dbReference>
<keyword evidence="3" id="KW-1185">Reference proteome</keyword>
<feature type="domain" description="Flavodoxin-like" evidence="1">
    <location>
        <begin position="3"/>
        <end position="98"/>
    </location>
</feature>
<dbReference type="PANTHER" id="PTHR38030">
    <property type="entry name" value="PROTOPORPHYRINOGEN IX DEHYDROGENASE [MENAQUINONE]"/>
    <property type="match status" value="1"/>
</dbReference>
<dbReference type="PROSITE" id="PS50902">
    <property type="entry name" value="FLAVODOXIN_LIKE"/>
    <property type="match status" value="1"/>
</dbReference>